<dbReference type="EMBL" id="BOMB01000010">
    <property type="protein sequence ID" value="GID10792.1"/>
    <property type="molecule type" value="Genomic_DNA"/>
</dbReference>
<comment type="caution">
    <text evidence="2">The sequence shown here is derived from an EMBL/GenBank/DDBJ whole genome shotgun (WGS) entry which is preliminary data.</text>
</comment>
<sequence>MRRLLLSVAGAVALAVTAVATPATAAHHRHHPRPATPAIQVPTGADHGITRAQIFDSAIPDTSVYAGKNVRYVWGSGQPAQPAGTQGSRYLPIVRDLDWTNRPIAWWQANHPTWVLYKADGTPAFQEGGNAVPLDVDNADVRTWYWDTHVQPAIDRGYTMIALDNVVPWNWIAAKGVYAADGTFVDKYTGVKDDPAYSATVLNWLRYLTDRLHQAGIAVAGNVTPLGDTAYERTQSRAAVGIVDLWLHEGGFTRARDANITDDEWAQTFQLYRDYAATKSIVDVGMATTAHLADANPAQLDWILANYFLVREDGTMLALVGKFEYGMFLDSPLLATDLGTAGAAPVHDASGAWTRSYSAGFTVVNPSSTASATVPLPAGNYVDTHGTAYSGQATLAPDTGLVLTRS</sequence>
<evidence type="ECO:0000256" key="1">
    <source>
        <dbReference type="SAM" id="SignalP"/>
    </source>
</evidence>
<name>A0A8J3NBL6_9ACTN</name>
<feature type="chain" id="PRO_5035307310" evidence="1">
    <location>
        <begin position="26"/>
        <end position="406"/>
    </location>
</feature>
<organism evidence="2 3">
    <name type="scientific">Actinocatenispora rupis</name>
    <dbReference type="NCBI Taxonomy" id="519421"/>
    <lineage>
        <taxon>Bacteria</taxon>
        <taxon>Bacillati</taxon>
        <taxon>Actinomycetota</taxon>
        <taxon>Actinomycetes</taxon>
        <taxon>Micromonosporales</taxon>
        <taxon>Micromonosporaceae</taxon>
        <taxon>Actinocatenispora</taxon>
    </lineage>
</organism>
<dbReference type="RefSeq" id="WP_203656318.1">
    <property type="nucleotide sequence ID" value="NZ_BAAAZM010000004.1"/>
</dbReference>
<evidence type="ECO:0000313" key="3">
    <source>
        <dbReference type="Proteomes" id="UP000612808"/>
    </source>
</evidence>
<dbReference type="AlphaFoldDB" id="A0A8J3NBL6"/>
<accession>A0A8J3NBL6</accession>
<feature type="signal peptide" evidence="1">
    <location>
        <begin position="1"/>
        <end position="25"/>
    </location>
</feature>
<keyword evidence="1" id="KW-0732">Signal</keyword>
<dbReference type="Proteomes" id="UP000612808">
    <property type="component" value="Unassembled WGS sequence"/>
</dbReference>
<gene>
    <name evidence="2" type="ORF">Aru02nite_16810</name>
</gene>
<keyword evidence="3" id="KW-1185">Reference proteome</keyword>
<reference evidence="2" key="1">
    <citation type="submission" date="2021-01" db="EMBL/GenBank/DDBJ databases">
        <title>Whole genome shotgun sequence of Actinocatenispora rupis NBRC 107355.</title>
        <authorList>
            <person name="Komaki H."/>
            <person name="Tamura T."/>
        </authorList>
    </citation>
    <scope>NUCLEOTIDE SEQUENCE</scope>
    <source>
        <strain evidence="2">NBRC 107355</strain>
    </source>
</reference>
<proteinExistence type="predicted"/>
<protein>
    <submittedName>
        <fullName evidence="2">Uncharacterized protein</fullName>
    </submittedName>
</protein>
<evidence type="ECO:0000313" key="2">
    <source>
        <dbReference type="EMBL" id="GID10792.1"/>
    </source>
</evidence>